<evidence type="ECO:0000256" key="6">
    <source>
        <dbReference type="RuleBase" id="RU362125"/>
    </source>
</evidence>
<feature type="domain" description="Acyl-CoA oxidase/dehydrogenase middle" evidence="8">
    <location>
        <begin position="125"/>
        <end position="215"/>
    </location>
</feature>
<comment type="cofactor">
    <cofactor evidence="1 6">
        <name>FAD</name>
        <dbReference type="ChEBI" id="CHEBI:57692"/>
    </cofactor>
</comment>
<organism evidence="10 11">
    <name type="scientific">Actinophytocola algeriensis</name>
    <dbReference type="NCBI Taxonomy" id="1768010"/>
    <lineage>
        <taxon>Bacteria</taxon>
        <taxon>Bacillati</taxon>
        <taxon>Actinomycetota</taxon>
        <taxon>Actinomycetes</taxon>
        <taxon>Pseudonocardiales</taxon>
        <taxon>Pseudonocardiaceae</taxon>
    </lineage>
</organism>
<keyword evidence="5 6" id="KW-0560">Oxidoreductase</keyword>
<dbReference type="Pfam" id="PF00441">
    <property type="entry name" value="Acyl-CoA_dh_1"/>
    <property type="match status" value="1"/>
</dbReference>
<dbReference type="Gene3D" id="2.40.110.10">
    <property type="entry name" value="Butyryl-CoA Dehydrogenase, subunit A, domain 2"/>
    <property type="match status" value="1"/>
</dbReference>
<protein>
    <submittedName>
        <fullName evidence="10">Alkylation response protein AidB-like acyl-CoA dehydrogenase</fullName>
    </submittedName>
</protein>
<dbReference type="GO" id="GO:0016627">
    <property type="term" value="F:oxidoreductase activity, acting on the CH-CH group of donors"/>
    <property type="evidence" value="ECO:0007669"/>
    <property type="project" value="InterPro"/>
</dbReference>
<dbReference type="PANTHER" id="PTHR43292">
    <property type="entry name" value="ACYL-COA DEHYDROGENASE"/>
    <property type="match status" value="1"/>
</dbReference>
<dbReference type="InterPro" id="IPR036250">
    <property type="entry name" value="AcylCo_DH-like_C"/>
</dbReference>
<dbReference type="InterPro" id="IPR013786">
    <property type="entry name" value="AcylCoA_DH/ox_N"/>
</dbReference>
<evidence type="ECO:0000313" key="10">
    <source>
        <dbReference type="EMBL" id="MBB4904125.1"/>
    </source>
</evidence>
<evidence type="ECO:0000256" key="2">
    <source>
        <dbReference type="ARBA" id="ARBA00009347"/>
    </source>
</evidence>
<reference evidence="10 11" key="1">
    <citation type="submission" date="2020-08" db="EMBL/GenBank/DDBJ databases">
        <title>Genomic Encyclopedia of Type Strains, Phase III (KMG-III): the genomes of soil and plant-associated and newly described type strains.</title>
        <authorList>
            <person name="Whitman W."/>
        </authorList>
    </citation>
    <scope>NUCLEOTIDE SEQUENCE [LARGE SCALE GENOMIC DNA]</scope>
    <source>
        <strain evidence="10 11">CECT 8960</strain>
    </source>
</reference>
<comment type="caution">
    <text evidence="10">The sequence shown here is derived from an EMBL/GenBank/DDBJ whole genome shotgun (WGS) entry which is preliminary data.</text>
</comment>
<dbReference type="Pfam" id="PF02771">
    <property type="entry name" value="Acyl-CoA_dh_N"/>
    <property type="match status" value="1"/>
</dbReference>
<dbReference type="AlphaFoldDB" id="A0A7W7VBK6"/>
<evidence type="ECO:0000259" key="7">
    <source>
        <dbReference type="Pfam" id="PF00441"/>
    </source>
</evidence>
<dbReference type="Proteomes" id="UP000520767">
    <property type="component" value="Unassembled WGS sequence"/>
</dbReference>
<dbReference type="Gene3D" id="1.10.540.10">
    <property type="entry name" value="Acyl-CoA dehydrogenase/oxidase, N-terminal domain"/>
    <property type="match status" value="1"/>
</dbReference>
<dbReference type="Pfam" id="PF02770">
    <property type="entry name" value="Acyl-CoA_dh_M"/>
    <property type="match status" value="1"/>
</dbReference>
<comment type="similarity">
    <text evidence="2 6">Belongs to the acyl-CoA dehydrogenase family.</text>
</comment>
<evidence type="ECO:0000256" key="5">
    <source>
        <dbReference type="ARBA" id="ARBA00023002"/>
    </source>
</evidence>
<dbReference type="InterPro" id="IPR006091">
    <property type="entry name" value="Acyl-CoA_Oxase/DH_mid-dom"/>
</dbReference>
<dbReference type="InterPro" id="IPR037069">
    <property type="entry name" value="AcylCoA_DH/ox_N_sf"/>
</dbReference>
<name>A0A7W7VBK6_9PSEU</name>
<dbReference type="PANTHER" id="PTHR43292:SF3">
    <property type="entry name" value="ACYL-COA DEHYDROGENASE FADE29"/>
    <property type="match status" value="1"/>
</dbReference>
<evidence type="ECO:0000313" key="11">
    <source>
        <dbReference type="Proteomes" id="UP000520767"/>
    </source>
</evidence>
<dbReference type="InterPro" id="IPR046373">
    <property type="entry name" value="Acyl-CoA_Oxase/DH_mid-dom_sf"/>
</dbReference>
<dbReference type="GO" id="GO:0005886">
    <property type="term" value="C:plasma membrane"/>
    <property type="evidence" value="ECO:0007669"/>
    <property type="project" value="TreeGrafter"/>
</dbReference>
<evidence type="ECO:0000256" key="4">
    <source>
        <dbReference type="ARBA" id="ARBA00022827"/>
    </source>
</evidence>
<dbReference type="InterPro" id="IPR009075">
    <property type="entry name" value="AcylCo_DH/oxidase_C"/>
</dbReference>
<sequence>MHIAYTPAQEALRRELRAYFATLMTPERREALAAGGDYGDGEVYKEIVRQMGADGWLALGWPEEYGGQARPMIDQLVFTDEAAVAGAPVPFLTINTVGPTIMRFGTEEQKRFYLPRIASGELHFAIGYSEPEAGTDLASLRTRAVRDGSGDDADWVVNGQKMWTSLISYADYVWLACRTDPDAPKHKGLSILIVPTDADGFSWTPVRTMSGPTTSATYYQDVRVPADALVGQVNRGWPLITNQLNHERVALTSSAPVREALREVREWAQATKLPDGRRVIDQEWVQLHLARVHAKAEFLKLVNWKIAWGADDDTGKGLNPADASATKVFGTEFATEAYRLLMEVLGPQANVRAGSPGALLRGRIERMQRASLILTFGGGTNEVQRDIVAAVGLGLPVAKR</sequence>
<dbReference type="EMBL" id="JACHJQ010000001">
    <property type="protein sequence ID" value="MBB4904125.1"/>
    <property type="molecule type" value="Genomic_DNA"/>
</dbReference>
<dbReference type="GO" id="GO:0050660">
    <property type="term" value="F:flavin adenine dinucleotide binding"/>
    <property type="evidence" value="ECO:0007669"/>
    <property type="project" value="InterPro"/>
</dbReference>
<feature type="domain" description="Acyl-CoA dehydrogenase/oxidase C-terminal" evidence="7">
    <location>
        <begin position="234"/>
        <end position="391"/>
    </location>
</feature>
<evidence type="ECO:0000256" key="3">
    <source>
        <dbReference type="ARBA" id="ARBA00022630"/>
    </source>
</evidence>
<dbReference type="SUPFAM" id="SSF47203">
    <property type="entry name" value="Acyl-CoA dehydrogenase C-terminal domain-like"/>
    <property type="match status" value="1"/>
</dbReference>
<feature type="domain" description="Acyl-CoA dehydrogenase/oxidase N-terminal" evidence="9">
    <location>
        <begin position="6"/>
        <end position="121"/>
    </location>
</feature>
<keyword evidence="4 6" id="KW-0274">FAD</keyword>
<evidence type="ECO:0000259" key="8">
    <source>
        <dbReference type="Pfam" id="PF02770"/>
    </source>
</evidence>
<evidence type="ECO:0000256" key="1">
    <source>
        <dbReference type="ARBA" id="ARBA00001974"/>
    </source>
</evidence>
<accession>A0A7W7VBK6</accession>
<dbReference type="InterPro" id="IPR052161">
    <property type="entry name" value="Mycobact_Acyl-CoA_DH"/>
</dbReference>
<dbReference type="InterPro" id="IPR009100">
    <property type="entry name" value="AcylCoA_DH/oxidase_NM_dom_sf"/>
</dbReference>
<dbReference type="Gene3D" id="1.20.140.10">
    <property type="entry name" value="Butyryl-CoA Dehydrogenase, subunit A, domain 3"/>
    <property type="match status" value="1"/>
</dbReference>
<dbReference type="SUPFAM" id="SSF56645">
    <property type="entry name" value="Acyl-CoA dehydrogenase NM domain-like"/>
    <property type="match status" value="1"/>
</dbReference>
<evidence type="ECO:0000259" key="9">
    <source>
        <dbReference type="Pfam" id="PF02771"/>
    </source>
</evidence>
<gene>
    <name evidence="10" type="ORF">FHR82_000335</name>
</gene>
<proteinExistence type="inferred from homology"/>
<keyword evidence="3 6" id="KW-0285">Flavoprotein</keyword>
<keyword evidence="11" id="KW-1185">Reference proteome</keyword>
<dbReference type="RefSeq" id="WP_184808422.1">
    <property type="nucleotide sequence ID" value="NZ_JACHJQ010000001.1"/>
</dbReference>